<name>A0A0R2HC15_WEIVI</name>
<keyword evidence="1" id="KW-0472">Membrane</keyword>
<dbReference type="Proteomes" id="UP000051992">
    <property type="component" value="Unassembled WGS sequence"/>
</dbReference>
<feature type="transmembrane region" description="Helical" evidence="1">
    <location>
        <begin position="185"/>
        <end position="205"/>
    </location>
</feature>
<feature type="transmembrane region" description="Helical" evidence="1">
    <location>
        <begin position="146"/>
        <end position="165"/>
    </location>
</feature>
<dbReference type="PANTHER" id="PTHR38454">
    <property type="entry name" value="INTEGRAL MEMBRANE PROTEIN-RELATED"/>
    <property type="match status" value="1"/>
</dbReference>
<feature type="transmembrane region" description="Helical" evidence="1">
    <location>
        <begin position="118"/>
        <end position="139"/>
    </location>
</feature>
<keyword evidence="1" id="KW-0812">Transmembrane</keyword>
<feature type="transmembrane region" description="Helical" evidence="1">
    <location>
        <begin position="909"/>
        <end position="930"/>
    </location>
</feature>
<dbReference type="GO" id="GO:0016740">
    <property type="term" value="F:transferase activity"/>
    <property type="evidence" value="ECO:0007669"/>
    <property type="project" value="UniProtKB-KW"/>
</dbReference>
<dbReference type="EMBL" id="JQBM01000001">
    <property type="protein sequence ID" value="KRN47242.1"/>
    <property type="molecule type" value="Genomic_DNA"/>
</dbReference>
<feature type="transmembrane region" description="Helical" evidence="1">
    <location>
        <begin position="364"/>
        <end position="384"/>
    </location>
</feature>
<organism evidence="2 3">
    <name type="scientific">Weissella viridescens</name>
    <name type="common">Lactobacillus viridescens</name>
    <dbReference type="NCBI Taxonomy" id="1629"/>
    <lineage>
        <taxon>Bacteria</taxon>
        <taxon>Bacillati</taxon>
        <taxon>Bacillota</taxon>
        <taxon>Bacilli</taxon>
        <taxon>Lactobacillales</taxon>
        <taxon>Lactobacillaceae</taxon>
        <taxon>Weissella</taxon>
    </lineage>
</organism>
<sequence length="939" mass="106112">MFLIVVGTILLPYWFTDTSLIWQADGLSQHLPALIHWQKDLHHLLATGDWPSQWNFQIGLGSDYYQTFAYYTLGDIFSYGAAFISSKHVVSYYSIMIVVRLFCAGLAFLVAVRHFTKYWHPVINTIGSLVYLFSGYLALSMFSHPYFINPLIIFPLLIVAIDNLIDVQKPKWLPAVLMISWTLWNNYYFAFMMAIGATIFFVLRISLNHSWRNGKMWLRALSSTVVGFLLPMLIFLPSIIGTLDSARSQYRFANGLTLYPLNYYLSLPGNLISNAQSPNFWLTGGFSDIGIIAILYILRRYKTYPLLSWVFGMAGLFLLFPAGAALMNGGSSPSNRWIFMLGLPLALSVVLLLNHLTELRKQDFYWMTGVGVIIFISMLFTNNFDLHANFANMLFIGVLTIFCLYWAISHKVGLYALLGVVALNAILIMQQNHMTDLNPEKSALLSNKNVQKLVDQQANYFDENIDADLAKARGEANTPVPSTLYRSYIDTQLGSDSEIDPAPATNLALNSHAHNAESYWSYQNGAVNQLMKRLALPQTNNNDITSNLDRRNVLSNVLGIKYWYANPQSGSPASYQKLTPPITINRQTVTQSDSVYPLAYLPKYVVSEKTFNHADTTNREAYLADSVVTNAVTEHTSKQQFERTVTTTSIRSNLQERYTDKVHFNYTPSRESDEQGIYLKPNATLDNHELHLEITNLHFKPANFNQRAKYATNSYRDAKIEQNNNPRNPLDYRSNDRAFNWNWRRKHLDTIGKNVSGYTFTTSYAGNNQTFVQTGQKNLSFYNPKQNITLNLGTATDVKNTAYLPFTFSQPGQYTFDVKVKAIPTGQPFKKVSQQAQKQAVPLNIQKDQIPGQVTGSKNQILATTIPYSKGWHSANNQVIKINEGFVGIKLHTGKNDILLNYQTPGLKLGQYLSLLGLVLLLIFGVVTLINKKAISHAD</sequence>
<dbReference type="Pfam" id="PF09586">
    <property type="entry name" value="YfhO"/>
    <property type="match status" value="1"/>
</dbReference>
<feature type="transmembrane region" description="Helical" evidence="1">
    <location>
        <begin position="337"/>
        <end position="357"/>
    </location>
</feature>
<feature type="transmembrane region" description="Helical" evidence="1">
    <location>
        <begin position="217"/>
        <end position="240"/>
    </location>
</feature>
<keyword evidence="1" id="KW-1133">Transmembrane helix</keyword>
<feature type="transmembrane region" description="Helical" evidence="1">
    <location>
        <begin position="280"/>
        <end position="299"/>
    </location>
</feature>
<gene>
    <name evidence="2" type="ORF">IV50_GL000520</name>
</gene>
<evidence type="ECO:0000256" key="1">
    <source>
        <dbReference type="SAM" id="Phobius"/>
    </source>
</evidence>
<evidence type="ECO:0000313" key="2">
    <source>
        <dbReference type="EMBL" id="KRN47242.1"/>
    </source>
</evidence>
<feature type="transmembrane region" description="Helical" evidence="1">
    <location>
        <begin position="412"/>
        <end position="429"/>
    </location>
</feature>
<feature type="transmembrane region" description="Helical" evidence="1">
    <location>
        <begin position="390"/>
        <end position="407"/>
    </location>
</feature>
<dbReference type="InterPro" id="IPR018580">
    <property type="entry name" value="Uncharacterised_YfhO"/>
</dbReference>
<keyword evidence="3" id="KW-1185">Reference proteome</keyword>
<evidence type="ECO:0000313" key="3">
    <source>
        <dbReference type="Proteomes" id="UP000051992"/>
    </source>
</evidence>
<feature type="transmembrane region" description="Helical" evidence="1">
    <location>
        <begin position="92"/>
        <end position="112"/>
    </location>
</feature>
<dbReference type="PANTHER" id="PTHR38454:SF1">
    <property type="entry name" value="INTEGRAL MEMBRANE PROTEIN"/>
    <property type="match status" value="1"/>
</dbReference>
<proteinExistence type="predicted"/>
<protein>
    <submittedName>
        <fullName evidence="2">Glycosyltransferase</fullName>
    </submittedName>
</protein>
<feature type="transmembrane region" description="Helical" evidence="1">
    <location>
        <begin position="68"/>
        <end position="85"/>
    </location>
</feature>
<dbReference type="AlphaFoldDB" id="A0A0R2HC15"/>
<accession>A0A0R2HC15</accession>
<comment type="caution">
    <text evidence="2">The sequence shown here is derived from an EMBL/GenBank/DDBJ whole genome shotgun (WGS) entry which is preliminary data.</text>
</comment>
<reference evidence="2 3" key="1">
    <citation type="journal article" date="2015" name="Genome Announc.">
        <title>Expanding the biotechnology potential of lactobacilli through comparative genomics of 213 strains and associated genera.</title>
        <authorList>
            <person name="Sun Z."/>
            <person name="Harris H.M."/>
            <person name="McCann A."/>
            <person name="Guo C."/>
            <person name="Argimon S."/>
            <person name="Zhang W."/>
            <person name="Yang X."/>
            <person name="Jeffery I.B."/>
            <person name="Cooney J.C."/>
            <person name="Kagawa T.F."/>
            <person name="Liu W."/>
            <person name="Song Y."/>
            <person name="Salvetti E."/>
            <person name="Wrobel A."/>
            <person name="Rasinkangas P."/>
            <person name="Parkhill J."/>
            <person name="Rea M.C."/>
            <person name="O'Sullivan O."/>
            <person name="Ritari J."/>
            <person name="Douillard F.P."/>
            <person name="Paul Ross R."/>
            <person name="Yang R."/>
            <person name="Briner A.E."/>
            <person name="Felis G.E."/>
            <person name="de Vos W.M."/>
            <person name="Barrangou R."/>
            <person name="Klaenhammer T.R."/>
            <person name="Caufield P.W."/>
            <person name="Cui Y."/>
            <person name="Zhang H."/>
            <person name="O'Toole P.W."/>
        </authorList>
    </citation>
    <scope>NUCLEOTIDE SEQUENCE [LARGE SCALE GENOMIC DNA]</scope>
    <source>
        <strain evidence="2 3">DSM 20410</strain>
    </source>
</reference>
<feature type="transmembrane region" description="Helical" evidence="1">
    <location>
        <begin position="306"/>
        <end position="325"/>
    </location>
</feature>
<keyword evidence="2" id="KW-0808">Transferase</keyword>
<dbReference type="PATRIC" id="fig|1629.5.peg.524"/>